<dbReference type="Proteomes" id="UP000029725">
    <property type="component" value="Unassembled WGS sequence"/>
</dbReference>
<dbReference type="AlphaFoldDB" id="A0A098VSD2"/>
<comment type="caution">
    <text evidence="2">The sequence shown here is derived from an EMBL/GenBank/DDBJ whole genome shotgun (WGS) entry which is preliminary data.</text>
</comment>
<dbReference type="EMBL" id="JMKJ01000144">
    <property type="protein sequence ID" value="KGG51983.1"/>
    <property type="molecule type" value="Genomic_DNA"/>
</dbReference>
<dbReference type="VEuPathDB" id="MicrosporidiaDB:DI09_22p80"/>
<evidence type="ECO:0000313" key="2">
    <source>
        <dbReference type="EMBL" id="KGG51983.1"/>
    </source>
</evidence>
<feature type="coiled-coil region" evidence="1">
    <location>
        <begin position="74"/>
        <end position="109"/>
    </location>
</feature>
<organism evidence="2 3">
    <name type="scientific">Mitosporidium daphniae</name>
    <dbReference type="NCBI Taxonomy" id="1485682"/>
    <lineage>
        <taxon>Eukaryota</taxon>
        <taxon>Fungi</taxon>
        <taxon>Fungi incertae sedis</taxon>
        <taxon>Microsporidia</taxon>
        <taxon>Mitosporidium</taxon>
    </lineage>
</organism>
<keyword evidence="1" id="KW-0175">Coiled coil</keyword>
<reference evidence="2 3" key="1">
    <citation type="submission" date="2014-04" db="EMBL/GenBank/DDBJ databases">
        <title>A new species of microsporidia sheds light on the evolution of extreme parasitism.</title>
        <authorList>
            <person name="Haag K.L."/>
            <person name="James T.Y."/>
            <person name="Larsson R."/>
            <person name="Schaer T.M."/>
            <person name="Refardt D."/>
            <person name="Pombert J.-F."/>
            <person name="Ebert D."/>
        </authorList>
    </citation>
    <scope>NUCLEOTIDE SEQUENCE [LARGE SCALE GENOMIC DNA]</scope>
    <source>
        <strain evidence="2 3">UGP3</strain>
        <tissue evidence="2">Spores</tissue>
    </source>
</reference>
<proteinExistence type="predicted"/>
<sequence>MASGVRTKKGRAPSRHNKCIPLNISTLTCEREPKPSAILTLPSSQSNIDKSSSEPADLDDELEAFYKSMQKKLLRRTSLQKRAIEQQINDALAQTIEAVNEHLQDLEKSMYRSIPFS</sequence>
<name>A0A098VSD2_9MICR</name>
<keyword evidence="3" id="KW-1185">Reference proteome</keyword>
<evidence type="ECO:0000313" key="3">
    <source>
        <dbReference type="Proteomes" id="UP000029725"/>
    </source>
</evidence>
<gene>
    <name evidence="2" type="ORF">DI09_22p80</name>
</gene>
<accession>A0A098VSD2</accession>
<protein>
    <submittedName>
        <fullName evidence="2">Uncharacterized protein</fullName>
    </submittedName>
</protein>
<evidence type="ECO:0000256" key="1">
    <source>
        <dbReference type="SAM" id="Coils"/>
    </source>
</evidence>
<dbReference type="HOGENOM" id="CLU_2085375_0_0_1"/>
<dbReference type="RefSeq" id="XP_013238439.1">
    <property type="nucleotide sequence ID" value="XM_013382985.1"/>
</dbReference>
<dbReference type="GeneID" id="25259137"/>